<evidence type="ECO:0000313" key="2">
    <source>
        <dbReference type="Proteomes" id="UP000603865"/>
    </source>
</evidence>
<accession>A0A918FGF3</accession>
<evidence type="ECO:0000313" key="1">
    <source>
        <dbReference type="EMBL" id="GGR36181.1"/>
    </source>
</evidence>
<protein>
    <recommendedName>
        <fullName evidence="3">Transposase</fullName>
    </recommendedName>
</protein>
<proteinExistence type="predicted"/>
<reference evidence="1" key="2">
    <citation type="submission" date="2020-09" db="EMBL/GenBank/DDBJ databases">
        <authorList>
            <person name="Sun Q."/>
            <person name="Ohkuma M."/>
        </authorList>
    </citation>
    <scope>NUCLEOTIDE SEQUENCE</scope>
    <source>
        <strain evidence="1">JCM 31311</strain>
    </source>
</reference>
<dbReference type="Proteomes" id="UP000603865">
    <property type="component" value="Unassembled WGS sequence"/>
</dbReference>
<comment type="caution">
    <text evidence="1">The sequence shown here is derived from an EMBL/GenBank/DDBJ whole genome shotgun (WGS) entry which is preliminary data.</text>
</comment>
<dbReference type="EMBL" id="BMQL01000071">
    <property type="protein sequence ID" value="GGR36181.1"/>
    <property type="molecule type" value="Genomic_DNA"/>
</dbReference>
<gene>
    <name evidence="1" type="ORF">GCM10008957_52430</name>
</gene>
<keyword evidence="2" id="KW-1185">Reference proteome</keyword>
<evidence type="ECO:0008006" key="3">
    <source>
        <dbReference type="Google" id="ProtNLM"/>
    </source>
</evidence>
<sequence>MLRPIQLVETVLPLPTGTKVLRLADRAFIGNDWVQALKRLGAQPAIRLLTTTRVGGLPGWACFKQLEPGERRI</sequence>
<reference evidence="1" key="1">
    <citation type="journal article" date="2014" name="Int. J. Syst. Evol. Microbiol.">
        <title>Complete genome sequence of Corynebacterium casei LMG S-19264T (=DSM 44701T), isolated from a smear-ripened cheese.</title>
        <authorList>
            <consortium name="US DOE Joint Genome Institute (JGI-PGF)"/>
            <person name="Walter F."/>
            <person name="Albersmeier A."/>
            <person name="Kalinowski J."/>
            <person name="Ruckert C."/>
        </authorList>
    </citation>
    <scope>NUCLEOTIDE SEQUENCE</scope>
    <source>
        <strain evidence="1">JCM 31311</strain>
    </source>
</reference>
<name>A0A918FGF3_9DEIO</name>
<organism evidence="1 2">
    <name type="scientific">Deinococcus ruber</name>
    <dbReference type="NCBI Taxonomy" id="1848197"/>
    <lineage>
        <taxon>Bacteria</taxon>
        <taxon>Thermotogati</taxon>
        <taxon>Deinococcota</taxon>
        <taxon>Deinococci</taxon>
        <taxon>Deinococcales</taxon>
        <taxon>Deinococcaceae</taxon>
        <taxon>Deinococcus</taxon>
    </lineage>
</organism>
<dbReference type="AlphaFoldDB" id="A0A918FGF3"/>